<sequence length="68" mass="7679">MRFDAMFLVRKLPEVYSFAFIIGKGTTETVLQEIPESRVTQLLSEKDFLTACDVAVFVYDSGDCYGIC</sequence>
<name>A0ACB9PM88_BAUVA</name>
<evidence type="ECO:0000313" key="1">
    <source>
        <dbReference type="EMBL" id="KAI4349523.1"/>
    </source>
</evidence>
<evidence type="ECO:0000313" key="2">
    <source>
        <dbReference type="Proteomes" id="UP000828941"/>
    </source>
</evidence>
<organism evidence="1 2">
    <name type="scientific">Bauhinia variegata</name>
    <name type="common">Purple orchid tree</name>
    <name type="synonym">Phanera variegata</name>
    <dbReference type="NCBI Taxonomy" id="167791"/>
    <lineage>
        <taxon>Eukaryota</taxon>
        <taxon>Viridiplantae</taxon>
        <taxon>Streptophyta</taxon>
        <taxon>Embryophyta</taxon>
        <taxon>Tracheophyta</taxon>
        <taxon>Spermatophyta</taxon>
        <taxon>Magnoliopsida</taxon>
        <taxon>eudicotyledons</taxon>
        <taxon>Gunneridae</taxon>
        <taxon>Pentapetalae</taxon>
        <taxon>rosids</taxon>
        <taxon>fabids</taxon>
        <taxon>Fabales</taxon>
        <taxon>Fabaceae</taxon>
        <taxon>Cercidoideae</taxon>
        <taxon>Cercideae</taxon>
        <taxon>Bauhiniinae</taxon>
        <taxon>Bauhinia</taxon>
    </lineage>
</organism>
<reference evidence="1 2" key="1">
    <citation type="journal article" date="2022" name="DNA Res.">
        <title>Chromosomal-level genome assembly of the orchid tree Bauhinia variegata (Leguminosae; Cercidoideae) supports the allotetraploid origin hypothesis of Bauhinia.</title>
        <authorList>
            <person name="Zhong Y."/>
            <person name="Chen Y."/>
            <person name="Zheng D."/>
            <person name="Pang J."/>
            <person name="Liu Y."/>
            <person name="Luo S."/>
            <person name="Meng S."/>
            <person name="Qian L."/>
            <person name="Wei D."/>
            <person name="Dai S."/>
            <person name="Zhou R."/>
        </authorList>
    </citation>
    <scope>NUCLEOTIDE SEQUENCE [LARGE SCALE GENOMIC DNA]</scope>
    <source>
        <strain evidence="1">BV-YZ2020</strain>
    </source>
</reference>
<keyword evidence="2" id="KW-1185">Reference proteome</keyword>
<proteinExistence type="predicted"/>
<protein>
    <submittedName>
        <fullName evidence="1">Uncharacterized protein</fullName>
    </submittedName>
</protein>
<dbReference type="EMBL" id="CM039429">
    <property type="protein sequence ID" value="KAI4349523.1"/>
    <property type="molecule type" value="Genomic_DNA"/>
</dbReference>
<gene>
    <name evidence="1" type="ORF">L6164_010103</name>
</gene>
<dbReference type="Proteomes" id="UP000828941">
    <property type="component" value="Chromosome 4"/>
</dbReference>
<accession>A0ACB9PM88</accession>
<comment type="caution">
    <text evidence="1">The sequence shown here is derived from an EMBL/GenBank/DDBJ whole genome shotgun (WGS) entry which is preliminary data.</text>
</comment>